<gene>
    <name evidence="4" type="ORF">EDB81DRAFT_653955</name>
</gene>
<feature type="compositionally biased region" description="Basic and acidic residues" evidence="2">
    <location>
        <begin position="422"/>
        <end position="444"/>
    </location>
</feature>
<proteinExistence type="predicted"/>
<dbReference type="PROSITE" id="PS50157">
    <property type="entry name" value="ZINC_FINGER_C2H2_2"/>
    <property type="match status" value="1"/>
</dbReference>
<reference evidence="4" key="1">
    <citation type="journal article" date="2021" name="Nat. Commun.">
        <title>Genetic determinants of endophytism in the Arabidopsis root mycobiome.</title>
        <authorList>
            <person name="Mesny F."/>
            <person name="Miyauchi S."/>
            <person name="Thiergart T."/>
            <person name="Pickel B."/>
            <person name="Atanasova L."/>
            <person name="Karlsson M."/>
            <person name="Huettel B."/>
            <person name="Barry K.W."/>
            <person name="Haridas S."/>
            <person name="Chen C."/>
            <person name="Bauer D."/>
            <person name="Andreopoulos W."/>
            <person name="Pangilinan J."/>
            <person name="LaButti K."/>
            <person name="Riley R."/>
            <person name="Lipzen A."/>
            <person name="Clum A."/>
            <person name="Drula E."/>
            <person name="Henrissat B."/>
            <person name="Kohler A."/>
            <person name="Grigoriev I.V."/>
            <person name="Martin F.M."/>
            <person name="Hacquard S."/>
        </authorList>
    </citation>
    <scope>NUCLEOTIDE SEQUENCE</scope>
    <source>
        <strain evidence="4">MPI-CAGE-AT-0147</strain>
    </source>
</reference>
<evidence type="ECO:0000313" key="4">
    <source>
        <dbReference type="EMBL" id="KAH7141609.1"/>
    </source>
</evidence>
<dbReference type="Pfam" id="PF06985">
    <property type="entry name" value="HET"/>
    <property type="match status" value="1"/>
</dbReference>
<dbReference type="GO" id="GO:0008270">
    <property type="term" value="F:zinc ion binding"/>
    <property type="evidence" value="ECO:0007669"/>
    <property type="project" value="UniProtKB-KW"/>
</dbReference>
<keyword evidence="1" id="KW-0479">Metal-binding</keyword>
<dbReference type="InterPro" id="IPR010730">
    <property type="entry name" value="HET"/>
</dbReference>
<keyword evidence="5" id="KW-1185">Reference proteome</keyword>
<dbReference type="EMBL" id="JAGMUV010000010">
    <property type="protein sequence ID" value="KAH7141609.1"/>
    <property type="molecule type" value="Genomic_DNA"/>
</dbReference>
<evidence type="ECO:0000259" key="3">
    <source>
        <dbReference type="PROSITE" id="PS50157"/>
    </source>
</evidence>
<comment type="caution">
    <text evidence="4">The sequence shown here is derived from an EMBL/GenBank/DDBJ whole genome shotgun (WGS) entry which is preliminary data.</text>
</comment>
<keyword evidence="1" id="KW-0863">Zinc-finger</keyword>
<dbReference type="OrthoDB" id="5241264at2759"/>
<dbReference type="InterPro" id="IPR013087">
    <property type="entry name" value="Znf_C2H2_type"/>
</dbReference>
<dbReference type="AlphaFoldDB" id="A0A9P9IZG6"/>
<dbReference type="PANTHER" id="PTHR10622:SF12">
    <property type="entry name" value="HET DOMAIN-CONTAINING PROTEIN"/>
    <property type="match status" value="1"/>
</dbReference>
<accession>A0A9P9IZG6</accession>
<organism evidence="4 5">
    <name type="scientific">Dactylonectria macrodidyma</name>
    <dbReference type="NCBI Taxonomy" id="307937"/>
    <lineage>
        <taxon>Eukaryota</taxon>
        <taxon>Fungi</taxon>
        <taxon>Dikarya</taxon>
        <taxon>Ascomycota</taxon>
        <taxon>Pezizomycotina</taxon>
        <taxon>Sordariomycetes</taxon>
        <taxon>Hypocreomycetidae</taxon>
        <taxon>Hypocreales</taxon>
        <taxon>Nectriaceae</taxon>
        <taxon>Dactylonectria</taxon>
    </lineage>
</organism>
<name>A0A9P9IZG6_9HYPO</name>
<feature type="compositionally biased region" description="Basic and acidic residues" evidence="2">
    <location>
        <begin position="471"/>
        <end position="482"/>
    </location>
</feature>
<sequence>MWLVDIFTLRLQRYNRATNDTPYATLSYCWEDGGVNFTDLNSSDAHSLTAVSHGAGLENILKACSEAQAFGVTKLWASFLCVDRSSSADLSEALNSMFEIYQNAQVCLAHLRDLHSDPGKYIAQSKWRRGVWMLPELIASKDIQFYDRQWNQIGSKKSLVPFLSRLLRIDRAVLEDSESLPDFSIGQRMSWAAQLLADRPEDVAYSLLGIFGVSMTIIYGEGQQAFLRLQEEMLKDTDDATLFGWQSTSGQQYRGLFANSPSEFTHFGNHSPSTPLRIRGYIQTSSAGILIVGTFGPKNADQEILLCLVGWNSEDDGRIGLGIPLRAWNNRYVRSSPSLALNLSELPEGRPRRICITRSVTARTSSAIVAGYSPASKLSIDPSRYNLSQDIKSESVAAPTPTRESSVFLGATVPLRPFHGGQIRDQRDTNKGRAETIGDDERQGSVKLLENPVGDTSDSPKSSELEGQGIELHRSRPGEYPPRDYNHKIQTHAFACPFERRTPERYKSCLKEGGFPKICDLIRHLEKAHPLPYYCPKCSQIFDTPGACDGHIRKHTCDLRAEVGYEGISEHQMRQLATRLIPLQSKEERWYAIWRCLFGGPEKPSVPFVSSKVEACIRWLREYWLNNGKDVVFEFLESKGCRADGAHWTETDMTLASRKVLDRMIDKLLELSIEGKDGQQDFGKYRGIWDVLQRILS</sequence>
<feature type="region of interest" description="Disordered" evidence="2">
    <location>
        <begin position="418"/>
        <end position="482"/>
    </location>
</feature>
<dbReference type="PANTHER" id="PTHR10622">
    <property type="entry name" value="HET DOMAIN-CONTAINING PROTEIN"/>
    <property type="match status" value="1"/>
</dbReference>
<dbReference type="Proteomes" id="UP000738349">
    <property type="component" value="Unassembled WGS sequence"/>
</dbReference>
<evidence type="ECO:0000256" key="2">
    <source>
        <dbReference type="SAM" id="MobiDB-lite"/>
    </source>
</evidence>
<keyword evidence="1" id="KW-0862">Zinc</keyword>
<evidence type="ECO:0000256" key="1">
    <source>
        <dbReference type="PROSITE-ProRule" id="PRU00042"/>
    </source>
</evidence>
<protein>
    <recommendedName>
        <fullName evidence="3">C2H2-type domain-containing protein</fullName>
    </recommendedName>
</protein>
<evidence type="ECO:0000313" key="5">
    <source>
        <dbReference type="Proteomes" id="UP000738349"/>
    </source>
</evidence>
<dbReference type="PROSITE" id="PS00028">
    <property type="entry name" value="ZINC_FINGER_C2H2_1"/>
    <property type="match status" value="1"/>
</dbReference>
<feature type="domain" description="C2H2-type" evidence="3">
    <location>
        <begin position="533"/>
        <end position="556"/>
    </location>
</feature>